<evidence type="ECO:0000313" key="3">
    <source>
        <dbReference type="Proteomes" id="UP000603865"/>
    </source>
</evidence>
<dbReference type="AlphaFoldDB" id="A0A918F492"/>
<evidence type="ECO:0000313" key="2">
    <source>
        <dbReference type="EMBL" id="GGR06260.1"/>
    </source>
</evidence>
<feature type="domain" description="Transposase IS4-like" evidence="1">
    <location>
        <begin position="113"/>
        <end position="268"/>
    </location>
</feature>
<reference evidence="2" key="1">
    <citation type="journal article" date="2014" name="Int. J. Syst. Evol. Microbiol.">
        <title>Complete genome sequence of Corynebacterium casei LMG S-19264T (=DSM 44701T), isolated from a smear-ripened cheese.</title>
        <authorList>
            <consortium name="US DOE Joint Genome Institute (JGI-PGF)"/>
            <person name="Walter F."/>
            <person name="Albersmeier A."/>
            <person name="Kalinowski J."/>
            <person name="Ruckert C."/>
        </authorList>
    </citation>
    <scope>NUCLEOTIDE SEQUENCE</scope>
    <source>
        <strain evidence="2">JCM 31311</strain>
    </source>
</reference>
<reference evidence="2" key="2">
    <citation type="submission" date="2020-09" db="EMBL/GenBank/DDBJ databases">
        <authorList>
            <person name="Sun Q."/>
            <person name="Ohkuma M."/>
        </authorList>
    </citation>
    <scope>NUCLEOTIDE SEQUENCE</scope>
    <source>
        <strain evidence="2">JCM 31311</strain>
    </source>
</reference>
<accession>A0A918F492</accession>
<comment type="caution">
    <text evidence="2">The sequence shown here is derived from an EMBL/GenBank/DDBJ whole genome shotgun (WGS) entry which is preliminary data.</text>
</comment>
<protein>
    <submittedName>
        <fullName evidence="2">IS4 family transposase</fullName>
    </submittedName>
</protein>
<name>A0A918F492_9DEIO</name>
<proteinExistence type="predicted"/>
<dbReference type="InterPro" id="IPR047658">
    <property type="entry name" value="IS4-like_transpos"/>
</dbReference>
<dbReference type="EMBL" id="BMQL01000008">
    <property type="protein sequence ID" value="GGR06260.1"/>
    <property type="molecule type" value="Genomic_DNA"/>
</dbReference>
<dbReference type="NCBIfam" id="NF033591">
    <property type="entry name" value="transpos_IS4_2"/>
    <property type="match status" value="1"/>
</dbReference>
<sequence length="326" mass="36783">MLSLVVLALLQAKDVRHAELAERFLGSAQTSSVIRRIERFFDRHPLCPADVARVVLTLLPSTRPREFILDRTNWKYGQIDVNVLLFAVLWRGVAIPLLVELLPHGGSSDTNLRHTLMDDALCLLKPSEIQVLYADREFLGHVWIQGLAQRGIPICVRLRTDTPVDEWPARDWLQDLKPVNTGLWVEDVEVCGQPMNVTLTYTQDGEALIIASNTGSVTKIQAGYRKRFRIECLFRALKTKGFKLESTHMTLHDHVERLLCLLTLTYVWCVLVGMLQECPLKRHGRRAWSVVTLGLRALVRSISQAADHDAEGVLTLIKLLELSGSA</sequence>
<dbReference type="Pfam" id="PF01609">
    <property type="entry name" value="DDE_Tnp_1"/>
    <property type="match status" value="1"/>
</dbReference>
<dbReference type="InterPro" id="IPR012337">
    <property type="entry name" value="RNaseH-like_sf"/>
</dbReference>
<dbReference type="Proteomes" id="UP000603865">
    <property type="component" value="Unassembled WGS sequence"/>
</dbReference>
<dbReference type="InterPro" id="IPR002559">
    <property type="entry name" value="Transposase_11"/>
</dbReference>
<keyword evidence="3" id="KW-1185">Reference proteome</keyword>
<evidence type="ECO:0000259" key="1">
    <source>
        <dbReference type="Pfam" id="PF01609"/>
    </source>
</evidence>
<dbReference type="GO" id="GO:0004803">
    <property type="term" value="F:transposase activity"/>
    <property type="evidence" value="ECO:0007669"/>
    <property type="project" value="InterPro"/>
</dbReference>
<dbReference type="SUPFAM" id="SSF53098">
    <property type="entry name" value="Ribonuclease H-like"/>
    <property type="match status" value="1"/>
</dbReference>
<organism evidence="2 3">
    <name type="scientific">Deinococcus ruber</name>
    <dbReference type="NCBI Taxonomy" id="1848197"/>
    <lineage>
        <taxon>Bacteria</taxon>
        <taxon>Thermotogati</taxon>
        <taxon>Deinococcota</taxon>
        <taxon>Deinococci</taxon>
        <taxon>Deinococcales</taxon>
        <taxon>Deinococcaceae</taxon>
        <taxon>Deinococcus</taxon>
    </lineage>
</organism>
<dbReference type="GO" id="GO:0006313">
    <property type="term" value="P:DNA transposition"/>
    <property type="evidence" value="ECO:0007669"/>
    <property type="project" value="InterPro"/>
</dbReference>
<gene>
    <name evidence="2" type="ORF">GCM10008957_18810</name>
</gene>
<dbReference type="GO" id="GO:0003677">
    <property type="term" value="F:DNA binding"/>
    <property type="evidence" value="ECO:0007669"/>
    <property type="project" value="InterPro"/>
</dbReference>